<sequence>MEQQLGLWESIVAILTLKPIYGLGAFAVFSFLLCLTRKNKQSSRIVVASLLLFYYMSVTFLNVFGIPTLSELYRINGFKKQVFNPNINLIPFREGISLGFLFNIACFIPIGFLCPIISRVYGKIKYAFLIGISISLVIEISQLFTVSRATDIDDLLANSLGTVIGCIIFILVSKRTRNKVTASPNEEFIFSGMIPILIVLLAFVMTFFS</sequence>
<dbReference type="InterPro" id="IPR006976">
    <property type="entry name" value="VanZ-like"/>
</dbReference>
<dbReference type="OrthoDB" id="4822551at2"/>
<dbReference type="AlphaFoldDB" id="A0A200JDM6"/>
<accession>A0A200JDM6</accession>
<keyword evidence="1" id="KW-0472">Membrane</keyword>
<keyword evidence="5" id="KW-1185">Reference proteome</keyword>
<feature type="transmembrane region" description="Helical" evidence="1">
    <location>
        <begin position="188"/>
        <end position="208"/>
    </location>
</feature>
<dbReference type="EMBL" id="NIBQ01000001">
    <property type="protein sequence ID" value="OUZ35332.1"/>
    <property type="molecule type" value="Genomic_DNA"/>
</dbReference>
<evidence type="ECO:0000313" key="3">
    <source>
        <dbReference type="EMBL" id="OUZ35332.1"/>
    </source>
</evidence>
<feature type="transmembrane region" description="Helical" evidence="1">
    <location>
        <begin position="12"/>
        <end position="33"/>
    </location>
</feature>
<dbReference type="RefSeq" id="WP_087639946.1">
    <property type="nucleotide sequence ID" value="NZ_CP147246.1"/>
</dbReference>
<protein>
    <recommendedName>
        <fullName evidence="2">VanZ-like domain-containing protein</fullName>
    </recommendedName>
</protein>
<dbReference type="InterPro" id="IPR053150">
    <property type="entry name" value="Teicoplanin_resist-assoc"/>
</dbReference>
<dbReference type="Proteomes" id="UP000196151">
    <property type="component" value="Chromosome"/>
</dbReference>
<feature type="transmembrane region" description="Helical" evidence="1">
    <location>
        <begin position="126"/>
        <end position="144"/>
    </location>
</feature>
<evidence type="ECO:0000259" key="2">
    <source>
        <dbReference type="Pfam" id="PF04892"/>
    </source>
</evidence>
<evidence type="ECO:0000313" key="5">
    <source>
        <dbReference type="Proteomes" id="UP000196151"/>
    </source>
</evidence>
<dbReference type="PANTHER" id="PTHR36834">
    <property type="entry name" value="MEMBRANE PROTEIN-RELATED"/>
    <property type="match status" value="1"/>
</dbReference>
<gene>
    <name evidence="4" type="ORF">A5889_000117</name>
    <name evidence="3" type="ORF">A5889_000808</name>
</gene>
<reference evidence="3" key="1">
    <citation type="submission" date="2017-05" db="EMBL/GenBank/DDBJ databases">
        <title>The Genome Sequence of Enterococcus sp. 9D6_DIV0238.</title>
        <authorList>
            <consortium name="The Broad Institute Genomics Platform"/>
            <consortium name="The Broad Institute Genomic Center for Infectious Diseases"/>
            <person name="Earl A."/>
            <person name="Manson A."/>
            <person name="Schwartman J."/>
            <person name="Gilmore M."/>
            <person name="Abouelleil A."/>
            <person name="Cao P."/>
            <person name="Chapman S."/>
            <person name="Cusick C."/>
            <person name="Shea T."/>
            <person name="Young S."/>
            <person name="Neafsey D."/>
            <person name="Nusbaum C."/>
            <person name="Birren B."/>
        </authorList>
    </citation>
    <scope>NUCLEOTIDE SEQUENCE [LARGE SCALE GENOMIC DNA]</scope>
    <source>
        <strain evidence="3">9D6_DIV0238</strain>
    </source>
</reference>
<dbReference type="EMBL" id="CP147246">
    <property type="protein sequence ID" value="WYJ92638.1"/>
    <property type="molecule type" value="Genomic_DNA"/>
</dbReference>
<name>A0A200JDM6_9ENTE</name>
<reference evidence="4" key="2">
    <citation type="submission" date="2017-05" db="EMBL/GenBank/DDBJ databases">
        <authorList>
            <consortium name="The Broad Institute Genomics Platform"/>
            <consortium name="The Broad Institute Genomic Center for Infectious Diseases"/>
            <person name="Earl A."/>
            <person name="Manson A."/>
            <person name="Schwartman J."/>
            <person name="Gilmore M."/>
            <person name="Abouelleil A."/>
            <person name="Cao P."/>
            <person name="Chapman S."/>
            <person name="Cusick C."/>
            <person name="Shea T."/>
            <person name="Young S."/>
            <person name="Neafsey D."/>
            <person name="Nusbaum C."/>
            <person name="Birren B."/>
        </authorList>
    </citation>
    <scope>NUCLEOTIDE SEQUENCE</scope>
    <source>
        <strain evidence="4">9D6_DIV0238</strain>
    </source>
</reference>
<reference evidence="4" key="3">
    <citation type="submission" date="2024-03" db="EMBL/GenBank/DDBJ databases">
        <title>The Genome Sequence of Enterococcus sp. DIV0238c.</title>
        <authorList>
            <consortium name="The Broad Institute Genomics Platform"/>
            <consortium name="The Broad Institute Microbial Omics Core"/>
            <consortium name="The Broad Institute Genomic Center for Infectious Diseases"/>
            <person name="Earl A."/>
            <person name="Manson A."/>
            <person name="Gilmore M."/>
            <person name="Schwartman J."/>
            <person name="Shea T."/>
            <person name="Abouelleil A."/>
            <person name="Cao P."/>
            <person name="Chapman S."/>
            <person name="Cusick C."/>
            <person name="Young S."/>
            <person name="Neafsey D."/>
            <person name="Nusbaum C."/>
            <person name="Birren B."/>
        </authorList>
    </citation>
    <scope>NUCLEOTIDE SEQUENCE</scope>
    <source>
        <strain evidence="4">9D6_DIV0238</strain>
    </source>
</reference>
<feature type="transmembrane region" description="Helical" evidence="1">
    <location>
        <begin position="95"/>
        <end position="114"/>
    </location>
</feature>
<proteinExistence type="predicted"/>
<feature type="transmembrane region" description="Helical" evidence="1">
    <location>
        <begin position="156"/>
        <end position="176"/>
    </location>
</feature>
<evidence type="ECO:0000256" key="1">
    <source>
        <dbReference type="SAM" id="Phobius"/>
    </source>
</evidence>
<dbReference type="Pfam" id="PF04892">
    <property type="entry name" value="VanZ"/>
    <property type="match status" value="1"/>
</dbReference>
<organism evidence="3">
    <name type="scientific">Candidatus Enterococcus dunnyi</name>
    <dbReference type="NCBI Taxonomy" id="1834192"/>
    <lineage>
        <taxon>Bacteria</taxon>
        <taxon>Bacillati</taxon>
        <taxon>Bacillota</taxon>
        <taxon>Bacilli</taxon>
        <taxon>Lactobacillales</taxon>
        <taxon>Enterococcaceae</taxon>
        <taxon>Enterococcus</taxon>
    </lineage>
</organism>
<evidence type="ECO:0000313" key="4">
    <source>
        <dbReference type="EMBL" id="WYJ92638.1"/>
    </source>
</evidence>
<feature type="transmembrane region" description="Helical" evidence="1">
    <location>
        <begin position="45"/>
        <end position="66"/>
    </location>
</feature>
<keyword evidence="1" id="KW-1133">Transmembrane helix</keyword>
<dbReference type="PANTHER" id="PTHR36834:SF1">
    <property type="entry name" value="INTEGRAL MEMBRANE PROTEIN"/>
    <property type="match status" value="1"/>
</dbReference>
<feature type="domain" description="VanZ-like" evidence="2">
    <location>
        <begin position="54"/>
        <end position="172"/>
    </location>
</feature>
<keyword evidence="1" id="KW-0812">Transmembrane</keyword>